<dbReference type="KEGG" id="slal:111653393"/>
<organism evidence="7 8">
    <name type="scientific">Seriola lalandi dorsalis</name>
    <dbReference type="NCBI Taxonomy" id="1841481"/>
    <lineage>
        <taxon>Eukaryota</taxon>
        <taxon>Metazoa</taxon>
        <taxon>Chordata</taxon>
        <taxon>Craniata</taxon>
        <taxon>Vertebrata</taxon>
        <taxon>Euteleostomi</taxon>
        <taxon>Actinopterygii</taxon>
        <taxon>Neopterygii</taxon>
        <taxon>Teleostei</taxon>
        <taxon>Neoteleostei</taxon>
        <taxon>Acanthomorphata</taxon>
        <taxon>Carangaria</taxon>
        <taxon>Carangiformes</taxon>
        <taxon>Carangidae</taxon>
        <taxon>Seriola</taxon>
    </lineage>
</organism>
<dbReference type="GeneTree" id="ENSGT01050000244843"/>
<keyword evidence="2 5" id="KW-0472">Membrane</keyword>
<dbReference type="OrthoDB" id="10055806at2759"/>
<dbReference type="GeneID" id="111653393"/>
<dbReference type="GO" id="GO:0005102">
    <property type="term" value="F:signaling receptor binding"/>
    <property type="evidence" value="ECO:0007669"/>
    <property type="project" value="TreeGrafter"/>
</dbReference>
<dbReference type="SUPFAM" id="SSF48726">
    <property type="entry name" value="Immunoglobulin"/>
    <property type="match status" value="2"/>
</dbReference>
<evidence type="ECO:0000259" key="6">
    <source>
        <dbReference type="PROSITE" id="PS50835"/>
    </source>
</evidence>
<feature type="compositionally biased region" description="Basic and acidic residues" evidence="4">
    <location>
        <begin position="381"/>
        <end position="393"/>
    </location>
</feature>
<dbReference type="AlphaFoldDB" id="A0A3B4YB65"/>
<dbReference type="GO" id="GO:0050852">
    <property type="term" value="P:T cell receptor signaling pathway"/>
    <property type="evidence" value="ECO:0007669"/>
    <property type="project" value="TreeGrafter"/>
</dbReference>
<name>A0A3B4YB65_SERLL</name>
<dbReference type="InterPro" id="IPR013106">
    <property type="entry name" value="Ig_V-set"/>
</dbReference>
<feature type="compositionally biased region" description="Polar residues" evidence="4">
    <location>
        <begin position="349"/>
        <end position="359"/>
    </location>
</feature>
<dbReference type="InterPro" id="IPR053896">
    <property type="entry name" value="BTN3A2-like_Ig-C"/>
</dbReference>
<sequence>MAAVFRLPDTHFNLFLTSGLSVCSSHGVVFLVAALLSSCAGETSDNVPVRIRAYAGDTVILPCQIPVRGDIPTVEWTKEGPTLDIAFLYRQGCETFEMKNPVFQYRTNLFMNEVKNGNISLRFSDLQLSDAGKYKCKTLQGKNQKVVTTVALLVGAASEGPSVVEGVGDGVTLQCESSCWSPDPEITFHDNKGNYIDAENQQKGQDSRRCFQTRKVTLPIDTKSVTCRVHQPQTDQTRETRIPIPATSSCSMAWAAVVVAVILSVLISCVSAPHLRKKCGSCGEKGTGRNAEVNDPGNQADNTENTVAEYLRKIQELESNLRDKEEYINQLTAERKDLGSKPMIDNDPSKSSLDISNPSDLHPHQFPHGNSSNPAAYNNHPKSDNLPQKKDSKPAVSRPSPPFFLPANRLGSNNSSNPASTSEEQFLARSKSLSESRLHPKGGKLQRRYTISPSHQTRFLSDVPEDSLPLVNQDNGN</sequence>
<dbReference type="PANTHER" id="PTHR24100:SF151">
    <property type="entry name" value="ICOS LIGAND"/>
    <property type="match status" value="1"/>
</dbReference>
<feature type="compositionally biased region" description="Polar residues" evidence="4">
    <location>
        <begin position="410"/>
        <end position="424"/>
    </location>
</feature>
<feature type="domain" description="Ig-like" evidence="6">
    <location>
        <begin position="56"/>
        <end position="148"/>
    </location>
</feature>
<accession>A0A3B4YB65</accession>
<feature type="region of interest" description="Disordered" evidence="4">
    <location>
        <begin position="338"/>
        <end position="477"/>
    </location>
</feature>
<dbReference type="Gene3D" id="2.60.40.10">
    <property type="entry name" value="Immunoglobulins"/>
    <property type="match status" value="2"/>
</dbReference>
<dbReference type="GO" id="GO:0001817">
    <property type="term" value="P:regulation of cytokine production"/>
    <property type="evidence" value="ECO:0007669"/>
    <property type="project" value="TreeGrafter"/>
</dbReference>
<evidence type="ECO:0000256" key="1">
    <source>
        <dbReference type="ARBA" id="ARBA00004370"/>
    </source>
</evidence>
<dbReference type="InterPro" id="IPR036179">
    <property type="entry name" value="Ig-like_dom_sf"/>
</dbReference>
<feature type="transmembrane region" description="Helical" evidence="5">
    <location>
        <begin position="12"/>
        <end position="36"/>
    </location>
</feature>
<proteinExistence type="predicted"/>
<evidence type="ECO:0000256" key="4">
    <source>
        <dbReference type="SAM" id="MobiDB-lite"/>
    </source>
</evidence>
<evidence type="ECO:0000256" key="2">
    <source>
        <dbReference type="ARBA" id="ARBA00023136"/>
    </source>
</evidence>
<reference evidence="7" key="2">
    <citation type="submission" date="2025-09" db="UniProtKB">
        <authorList>
            <consortium name="Ensembl"/>
        </authorList>
    </citation>
    <scope>IDENTIFICATION</scope>
</reference>
<keyword evidence="8" id="KW-1185">Reference proteome</keyword>
<dbReference type="InterPro" id="IPR050504">
    <property type="entry name" value="IgSF_BTN/MOG"/>
</dbReference>
<evidence type="ECO:0000256" key="5">
    <source>
        <dbReference type="SAM" id="Phobius"/>
    </source>
</evidence>
<keyword evidence="5" id="KW-0812">Transmembrane</keyword>
<dbReference type="SMART" id="SM00409">
    <property type="entry name" value="IG"/>
    <property type="match status" value="1"/>
</dbReference>
<evidence type="ECO:0000313" key="7">
    <source>
        <dbReference type="Ensembl" id="ENSSLDP00000026782.1"/>
    </source>
</evidence>
<dbReference type="InterPro" id="IPR013783">
    <property type="entry name" value="Ig-like_fold"/>
</dbReference>
<comment type="subcellular location">
    <subcellularLocation>
        <location evidence="1">Membrane</location>
    </subcellularLocation>
</comment>
<dbReference type="PANTHER" id="PTHR24100">
    <property type="entry name" value="BUTYROPHILIN"/>
    <property type="match status" value="1"/>
</dbReference>
<feature type="compositionally biased region" description="Polar residues" evidence="4">
    <location>
        <begin position="449"/>
        <end position="459"/>
    </location>
</feature>
<protein>
    <submittedName>
        <fullName evidence="7">Selection and upkeep of intraepithelial T-cells protein 1-like</fullName>
    </submittedName>
</protein>
<dbReference type="InterPro" id="IPR007110">
    <property type="entry name" value="Ig-like_dom"/>
</dbReference>
<dbReference type="Ensembl" id="ENSSLDT00000027606.1">
    <property type="protein sequence ID" value="ENSSLDP00000026782.1"/>
    <property type="gene ID" value="ENSSLDG00000020809.1"/>
</dbReference>
<dbReference type="Pfam" id="PF22705">
    <property type="entry name" value="C2-set_3"/>
    <property type="match status" value="1"/>
</dbReference>
<keyword evidence="3" id="KW-0393">Immunoglobulin domain</keyword>
<reference evidence="7" key="1">
    <citation type="submission" date="2025-08" db="UniProtKB">
        <authorList>
            <consortium name="Ensembl"/>
        </authorList>
    </citation>
    <scope>IDENTIFICATION</scope>
</reference>
<dbReference type="GO" id="GO:0009897">
    <property type="term" value="C:external side of plasma membrane"/>
    <property type="evidence" value="ECO:0007669"/>
    <property type="project" value="TreeGrafter"/>
</dbReference>
<dbReference type="STRING" id="1841481.ENSSLDP00000026782"/>
<evidence type="ECO:0000313" key="8">
    <source>
        <dbReference type="Proteomes" id="UP000261360"/>
    </source>
</evidence>
<evidence type="ECO:0000256" key="3">
    <source>
        <dbReference type="ARBA" id="ARBA00023319"/>
    </source>
</evidence>
<dbReference type="Proteomes" id="UP000261360">
    <property type="component" value="Unplaced"/>
</dbReference>
<dbReference type="Pfam" id="PF07686">
    <property type="entry name" value="V-set"/>
    <property type="match status" value="1"/>
</dbReference>
<dbReference type="InterPro" id="IPR003599">
    <property type="entry name" value="Ig_sub"/>
</dbReference>
<feature type="region of interest" description="Disordered" evidence="4">
    <location>
        <begin position="280"/>
        <end position="303"/>
    </location>
</feature>
<keyword evidence="5" id="KW-1133">Transmembrane helix</keyword>
<dbReference type="RefSeq" id="XP_023259765.1">
    <property type="nucleotide sequence ID" value="XM_023403997.1"/>
</dbReference>
<dbReference type="PROSITE" id="PS50835">
    <property type="entry name" value="IG_LIKE"/>
    <property type="match status" value="1"/>
</dbReference>